<dbReference type="PROSITE" id="PS50112">
    <property type="entry name" value="PAS"/>
    <property type="match status" value="1"/>
</dbReference>
<comment type="caution">
    <text evidence="12">The sequence shown here is derived from an EMBL/GenBank/DDBJ whole genome shotgun (WGS) entry which is preliminary data.</text>
</comment>
<name>A0A3M3JF59_9PSED</name>
<protein>
    <submittedName>
        <fullName evidence="12">Chemotaxis protein</fullName>
    </submittedName>
</protein>
<dbReference type="Pfam" id="PF00015">
    <property type="entry name" value="MCPsignal"/>
    <property type="match status" value="1"/>
</dbReference>
<dbReference type="SMART" id="SM00086">
    <property type="entry name" value="PAC"/>
    <property type="match status" value="2"/>
</dbReference>
<dbReference type="InterPro" id="IPR035965">
    <property type="entry name" value="PAS-like_dom_sf"/>
</dbReference>
<keyword evidence="4" id="KW-0812">Transmembrane</keyword>
<feature type="domain" description="PAC" evidence="11">
    <location>
        <begin position="243"/>
        <end position="295"/>
    </location>
</feature>
<reference evidence="12 13" key="1">
    <citation type="submission" date="2018-08" db="EMBL/GenBank/DDBJ databases">
        <title>Recombination of ecologically and evolutionarily significant loci maintains genetic cohesion in the Pseudomonas syringae species complex.</title>
        <authorList>
            <person name="Dillon M."/>
            <person name="Thakur S."/>
            <person name="Almeida R.N.D."/>
            <person name="Weir B.S."/>
            <person name="Guttman D.S."/>
        </authorList>
    </citation>
    <scope>NUCLEOTIDE SEQUENCE [LARGE SCALE GENOMIC DNA]</scope>
    <source>
        <strain evidence="12 13">ICMP 12341</strain>
    </source>
</reference>
<dbReference type="Gene3D" id="1.10.287.950">
    <property type="entry name" value="Methyl-accepting chemotaxis protein"/>
    <property type="match status" value="1"/>
</dbReference>
<dbReference type="CDD" id="cd00130">
    <property type="entry name" value="PAS"/>
    <property type="match status" value="2"/>
</dbReference>
<feature type="domain" description="PAS" evidence="10">
    <location>
        <begin position="63"/>
        <end position="118"/>
    </location>
</feature>
<keyword evidence="5" id="KW-1133">Transmembrane helix</keyword>
<dbReference type="Proteomes" id="UP000271468">
    <property type="component" value="Unassembled WGS sequence"/>
</dbReference>
<evidence type="ECO:0000259" key="9">
    <source>
        <dbReference type="PROSITE" id="PS50111"/>
    </source>
</evidence>
<dbReference type="AlphaFoldDB" id="A0A3M3JF59"/>
<dbReference type="SUPFAM" id="SSF55785">
    <property type="entry name" value="PYP-like sensor domain (PAS domain)"/>
    <property type="match status" value="2"/>
</dbReference>
<proteinExistence type="predicted"/>
<evidence type="ECO:0000256" key="1">
    <source>
        <dbReference type="ARBA" id="ARBA00004236"/>
    </source>
</evidence>
<keyword evidence="2" id="KW-1003">Cell membrane</keyword>
<accession>A0A3M3JF59</accession>
<sequence>MSPVIFRRNASTASTLMPIYAYNPTIGAAMFNTRLKKELQAQQAELSMYRQMQKGIDARMLSLTLDAGNRISHANDNFLQALGYTLEQLLGRDLDQLIPSYVRQLSCYRDLKSSVQNGESVIDRYRFLHADGSLVWIRAMWQPVLDEQGKLAHLQCYGSDITQTVETAAENSAFIQALLRSSAVIEFDLSGHVLTANEQFLRGMGYNLAQIKGKHHSMFCDPQETSQAPYRDFWATLNRGEFVAGRFKRIDSSGREVWLEATYNPVHDAQGNLYKVVKFATLVTDQVAREDEVSQAASVAFEISQQTDISAQRGANVVQNTVETMRKISQEMQSAASGIEALGKQSLLINSIVQTIGGIAQQTNLLALNAAIEAARAGEQGRGFAVVADEVRQLAGRTSAATEEIVNVVQQNQALADEAVRGMANSRTQAEQGLVLANEAGAVIVEIQEGAKQVVGAVGRFANQLR</sequence>
<dbReference type="EMBL" id="RBOV01000305">
    <property type="protein sequence ID" value="RMN08901.1"/>
    <property type="molecule type" value="Genomic_DNA"/>
</dbReference>
<evidence type="ECO:0000313" key="13">
    <source>
        <dbReference type="Proteomes" id="UP000271468"/>
    </source>
</evidence>
<evidence type="ECO:0000259" key="10">
    <source>
        <dbReference type="PROSITE" id="PS50112"/>
    </source>
</evidence>
<dbReference type="GO" id="GO:0006935">
    <property type="term" value="P:chemotaxis"/>
    <property type="evidence" value="ECO:0007669"/>
    <property type="project" value="UniProtKB-ARBA"/>
</dbReference>
<dbReference type="Pfam" id="PF08447">
    <property type="entry name" value="PAS_3"/>
    <property type="match status" value="2"/>
</dbReference>
<organism evidence="12 13">
    <name type="scientific">Pseudomonas syringae pv. coriandricola</name>
    <dbReference type="NCBI Taxonomy" id="264453"/>
    <lineage>
        <taxon>Bacteria</taxon>
        <taxon>Pseudomonadati</taxon>
        <taxon>Pseudomonadota</taxon>
        <taxon>Gammaproteobacteria</taxon>
        <taxon>Pseudomonadales</taxon>
        <taxon>Pseudomonadaceae</taxon>
        <taxon>Pseudomonas</taxon>
    </lineage>
</organism>
<dbReference type="SUPFAM" id="SSF58104">
    <property type="entry name" value="Methyl-accepting chemotaxis protein (MCP) signaling domain"/>
    <property type="match status" value="1"/>
</dbReference>
<evidence type="ECO:0000256" key="6">
    <source>
        <dbReference type="ARBA" id="ARBA00023136"/>
    </source>
</evidence>
<dbReference type="SMART" id="SM00091">
    <property type="entry name" value="PAS"/>
    <property type="match status" value="2"/>
</dbReference>
<evidence type="ECO:0000256" key="5">
    <source>
        <dbReference type="ARBA" id="ARBA00022989"/>
    </source>
</evidence>
<comment type="subcellular location">
    <subcellularLocation>
        <location evidence="1">Cell membrane</location>
    </subcellularLocation>
</comment>
<feature type="domain" description="PAC" evidence="11">
    <location>
        <begin position="121"/>
        <end position="173"/>
    </location>
</feature>
<dbReference type="Gene3D" id="3.30.450.20">
    <property type="entry name" value="PAS domain"/>
    <property type="match status" value="2"/>
</dbReference>
<dbReference type="NCBIfam" id="TIGR00229">
    <property type="entry name" value="sensory_box"/>
    <property type="match status" value="2"/>
</dbReference>
<dbReference type="PANTHER" id="PTHR32089:SF112">
    <property type="entry name" value="LYSOZYME-LIKE PROTEIN-RELATED"/>
    <property type="match status" value="1"/>
</dbReference>
<dbReference type="InterPro" id="IPR000014">
    <property type="entry name" value="PAS"/>
</dbReference>
<dbReference type="InterPro" id="IPR001610">
    <property type="entry name" value="PAC"/>
</dbReference>
<evidence type="ECO:0000256" key="4">
    <source>
        <dbReference type="ARBA" id="ARBA00022692"/>
    </source>
</evidence>
<evidence type="ECO:0000256" key="8">
    <source>
        <dbReference type="PROSITE-ProRule" id="PRU00284"/>
    </source>
</evidence>
<dbReference type="PROSITE" id="PS50113">
    <property type="entry name" value="PAC"/>
    <property type="match status" value="2"/>
</dbReference>
<evidence type="ECO:0000256" key="3">
    <source>
        <dbReference type="ARBA" id="ARBA00022481"/>
    </source>
</evidence>
<dbReference type="InterPro" id="IPR004089">
    <property type="entry name" value="MCPsignal_dom"/>
</dbReference>
<dbReference type="GO" id="GO:0005886">
    <property type="term" value="C:plasma membrane"/>
    <property type="evidence" value="ECO:0007669"/>
    <property type="project" value="UniProtKB-SubCell"/>
</dbReference>
<evidence type="ECO:0000256" key="7">
    <source>
        <dbReference type="ARBA" id="ARBA00023224"/>
    </source>
</evidence>
<dbReference type="SMART" id="SM00283">
    <property type="entry name" value="MA"/>
    <property type="match status" value="1"/>
</dbReference>
<dbReference type="InterPro" id="IPR013655">
    <property type="entry name" value="PAS_fold_3"/>
</dbReference>
<evidence type="ECO:0000259" key="11">
    <source>
        <dbReference type="PROSITE" id="PS50113"/>
    </source>
</evidence>
<keyword evidence="6" id="KW-0472">Membrane</keyword>
<dbReference type="PROSITE" id="PS50111">
    <property type="entry name" value="CHEMOTAXIS_TRANSDUC_2"/>
    <property type="match status" value="1"/>
</dbReference>
<dbReference type="GO" id="GO:0007165">
    <property type="term" value="P:signal transduction"/>
    <property type="evidence" value="ECO:0007669"/>
    <property type="project" value="UniProtKB-KW"/>
</dbReference>
<feature type="domain" description="Methyl-accepting transducer" evidence="9">
    <location>
        <begin position="280"/>
        <end position="466"/>
    </location>
</feature>
<evidence type="ECO:0000256" key="2">
    <source>
        <dbReference type="ARBA" id="ARBA00022475"/>
    </source>
</evidence>
<gene>
    <name evidence="12" type="ORF">ALQ65_05150</name>
</gene>
<dbReference type="InterPro" id="IPR000700">
    <property type="entry name" value="PAS-assoc_C"/>
</dbReference>
<keyword evidence="3" id="KW-0488">Methylation</keyword>
<dbReference type="PANTHER" id="PTHR32089">
    <property type="entry name" value="METHYL-ACCEPTING CHEMOTAXIS PROTEIN MCPB"/>
    <property type="match status" value="1"/>
</dbReference>
<keyword evidence="7 8" id="KW-0807">Transducer</keyword>
<evidence type="ECO:0000313" key="12">
    <source>
        <dbReference type="EMBL" id="RMN08901.1"/>
    </source>
</evidence>